<dbReference type="HOGENOM" id="CLU_164851_4_2_9"/>
<protein>
    <submittedName>
        <fullName evidence="9">YcfA family protein</fullName>
    </submittedName>
</protein>
<evidence type="ECO:0000256" key="1">
    <source>
        <dbReference type="ARBA" id="ARBA00006620"/>
    </source>
</evidence>
<evidence type="ECO:0000256" key="7">
    <source>
        <dbReference type="ARBA" id="ARBA00023016"/>
    </source>
</evidence>
<evidence type="ECO:0000256" key="5">
    <source>
        <dbReference type="ARBA" id="ARBA00022801"/>
    </source>
</evidence>
<dbReference type="eggNOG" id="COG1724">
    <property type="taxonomic scope" value="Bacteria"/>
</dbReference>
<evidence type="ECO:0000256" key="4">
    <source>
        <dbReference type="ARBA" id="ARBA00022759"/>
    </source>
</evidence>
<dbReference type="GO" id="GO:0004519">
    <property type="term" value="F:endonuclease activity"/>
    <property type="evidence" value="ECO:0007669"/>
    <property type="project" value="UniProtKB-KW"/>
</dbReference>
<dbReference type="EMBL" id="CP002028">
    <property type="protein sequence ID" value="ADG83320.1"/>
    <property type="molecule type" value="Genomic_DNA"/>
</dbReference>
<keyword evidence="10" id="KW-1185">Reference proteome</keyword>
<keyword evidence="2" id="KW-1277">Toxin-antitoxin system</keyword>
<dbReference type="RefSeq" id="WP_013121318.1">
    <property type="nucleotide sequence ID" value="NC_014152.1"/>
</dbReference>
<keyword evidence="3" id="KW-0540">Nuclease</keyword>
<dbReference type="Gene3D" id="3.30.920.30">
    <property type="entry name" value="Hypothetical protein"/>
    <property type="match status" value="1"/>
</dbReference>
<keyword evidence="5" id="KW-0378">Hydrolase</keyword>
<dbReference type="GO" id="GO:0003729">
    <property type="term" value="F:mRNA binding"/>
    <property type="evidence" value="ECO:0007669"/>
    <property type="project" value="InterPro"/>
</dbReference>
<dbReference type="STRING" id="635013.TherJR_2483"/>
<feature type="region of interest" description="Disordered" evidence="8">
    <location>
        <begin position="23"/>
        <end position="49"/>
    </location>
</feature>
<dbReference type="Proteomes" id="UP000002377">
    <property type="component" value="Chromosome"/>
</dbReference>
<dbReference type="GO" id="GO:0016787">
    <property type="term" value="F:hydrolase activity"/>
    <property type="evidence" value="ECO:0007669"/>
    <property type="project" value="UniProtKB-KW"/>
</dbReference>
<name>D5XAW6_THEPJ</name>
<dbReference type="PANTHER" id="PTHR34873">
    <property type="entry name" value="SSR1766 PROTEIN"/>
    <property type="match status" value="1"/>
</dbReference>
<comment type="similarity">
    <text evidence="1">Belongs to the HicA mRNA interferase family.</text>
</comment>
<evidence type="ECO:0000256" key="6">
    <source>
        <dbReference type="ARBA" id="ARBA00022884"/>
    </source>
</evidence>
<sequence length="63" mass="7200">MKSYSSKEILKILEKDGWIEKNQRGSHKQLIHPTKPGKVTVPHPKKDLDPKTLRSILKQAGLE</sequence>
<evidence type="ECO:0000256" key="8">
    <source>
        <dbReference type="SAM" id="MobiDB-lite"/>
    </source>
</evidence>
<dbReference type="InterPro" id="IPR038570">
    <property type="entry name" value="HicA_sf"/>
</dbReference>
<organism evidence="9 10">
    <name type="scientific">Thermincola potens (strain JR)</name>
    <dbReference type="NCBI Taxonomy" id="635013"/>
    <lineage>
        <taxon>Bacteria</taxon>
        <taxon>Bacillati</taxon>
        <taxon>Bacillota</taxon>
        <taxon>Clostridia</taxon>
        <taxon>Eubacteriales</taxon>
        <taxon>Thermincolaceae</taxon>
        <taxon>Thermincola</taxon>
    </lineage>
</organism>
<dbReference type="Pfam" id="PF07927">
    <property type="entry name" value="HicA_toxin"/>
    <property type="match status" value="1"/>
</dbReference>
<evidence type="ECO:0000256" key="2">
    <source>
        <dbReference type="ARBA" id="ARBA00022649"/>
    </source>
</evidence>
<keyword evidence="4" id="KW-0255">Endonuclease</keyword>
<dbReference type="AlphaFoldDB" id="D5XAW6"/>
<evidence type="ECO:0000313" key="10">
    <source>
        <dbReference type="Proteomes" id="UP000002377"/>
    </source>
</evidence>
<dbReference type="SUPFAM" id="SSF54786">
    <property type="entry name" value="YcfA/nrd intein domain"/>
    <property type="match status" value="1"/>
</dbReference>
<accession>D5XAW6</accession>
<keyword evidence="6" id="KW-0694">RNA-binding</keyword>
<dbReference type="OrthoDB" id="9811409at2"/>
<evidence type="ECO:0000256" key="3">
    <source>
        <dbReference type="ARBA" id="ARBA00022722"/>
    </source>
</evidence>
<proteinExistence type="inferred from homology"/>
<dbReference type="InterPro" id="IPR012933">
    <property type="entry name" value="HicA_mRNA_interferase"/>
</dbReference>
<keyword evidence="7" id="KW-0346">Stress response</keyword>
<gene>
    <name evidence="9" type="ordered locus">TherJR_2483</name>
</gene>
<dbReference type="PANTHER" id="PTHR34873:SF3">
    <property type="entry name" value="ADDICTION MODULE TOXIN, HICA FAMILY"/>
    <property type="match status" value="1"/>
</dbReference>
<evidence type="ECO:0000313" key="9">
    <source>
        <dbReference type="EMBL" id="ADG83320.1"/>
    </source>
</evidence>
<reference evidence="9 10" key="1">
    <citation type="submission" date="2010-05" db="EMBL/GenBank/DDBJ databases">
        <title>Complete sequence of Thermincola sp. JR.</title>
        <authorList>
            <consortium name="US DOE Joint Genome Institute"/>
            <person name="Lucas S."/>
            <person name="Copeland A."/>
            <person name="Lapidus A."/>
            <person name="Cheng J.-F."/>
            <person name="Bruce D."/>
            <person name="Goodwin L."/>
            <person name="Pitluck S."/>
            <person name="Chertkov O."/>
            <person name="Detter J.C."/>
            <person name="Han C."/>
            <person name="Tapia R."/>
            <person name="Land M."/>
            <person name="Hauser L."/>
            <person name="Kyrpides N."/>
            <person name="Mikhailova N."/>
            <person name="Hazen T.C."/>
            <person name="Woyke T."/>
        </authorList>
    </citation>
    <scope>NUCLEOTIDE SEQUENCE [LARGE SCALE GENOMIC DNA]</scope>
    <source>
        <strain evidence="9 10">JR</strain>
    </source>
</reference>
<dbReference type="KEGG" id="tjr:TherJR_2483"/>